<keyword evidence="8 13" id="KW-0457">Lysine biosynthesis</keyword>
<dbReference type="GO" id="GO:0008839">
    <property type="term" value="F:4-hydroxy-tetrahydrodipicolinate reductase"/>
    <property type="evidence" value="ECO:0007669"/>
    <property type="project" value="UniProtKB-UniRule"/>
</dbReference>
<protein>
    <recommendedName>
        <fullName evidence="10 13">4-hydroxy-tetrahydrodipicolinate reductase</fullName>
        <shortName evidence="13">HTPA reductase</shortName>
        <ecNumber evidence="10 13">1.17.1.8</ecNumber>
    </recommendedName>
</protein>
<comment type="subcellular location">
    <subcellularLocation>
        <location evidence="13">Cytoplasm</location>
    </subcellularLocation>
</comment>
<keyword evidence="6 13" id="KW-0560">Oxidoreductase</keyword>
<feature type="active site" description="Proton donor/acceptor" evidence="13">
    <location>
        <position position="145"/>
    </location>
</feature>
<dbReference type="PROSITE" id="PS01298">
    <property type="entry name" value="DAPB"/>
    <property type="match status" value="1"/>
</dbReference>
<keyword evidence="2 13" id="KW-0963">Cytoplasm</keyword>
<evidence type="ECO:0000256" key="3">
    <source>
        <dbReference type="ARBA" id="ARBA00022605"/>
    </source>
</evidence>
<evidence type="ECO:0000259" key="14">
    <source>
        <dbReference type="Pfam" id="PF01113"/>
    </source>
</evidence>
<dbReference type="PIRSF" id="PIRSF000161">
    <property type="entry name" value="DHPR"/>
    <property type="match status" value="1"/>
</dbReference>
<feature type="binding site" evidence="13">
    <location>
        <begin position="89"/>
        <end position="91"/>
    </location>
    <ligand>
        <name>NAD(+)</name>
        <dbReference type="ChEBI" id="CHEBI:57540"/>
    </ligand>
</feature>
<feature type="domain" description="Dihydrodipicolinate reductase C-terminal" evidence="15">
    <location>
        <begin position="119"/>
        <end position="252"/>
    </location>
</feature>
<comment type="similarity">
    <text evidence="1 13">Belongs to the DapB family.</text>
</comment>
<dbReference type="Pfam" id="PF01113">
    <property type="entry name" value="DapB_N"/>
    <property type="match status" value="1"/>
</dbReference>
<dbReference type="InterPro" id="IPR022663">
    <property type="entry name" value="DapB_C"/>
</dbReference>
<keyword evidence="17" id="KW-1185">Reference proteome</keyword>
<dbReference type="InterPro" id="IPR000846">
    <property type="entry name" value="DapB_N"/>
</dbReference>
<proteinExistence type="inferred from homology"/>
<dbReference type="UniPathway" id="UPA00034">
    <property type="reaction ID" value="UER00018"/>
</dbReference>
<comment type="caution">
    <text evidence="13">Was originally thought to be a dihydrodipicolinate reductase (DHDPR), catalyzing the conversion of dihydrodipicolinate to tetrahydrodipicolinate. However, it was shown in E.coli that the substrate of the enzymatic reaction is not dihydrodipicolinate (DHDP) but in fact (2S,4S)-4-hydroxy-2,3,4,5-tetrahydrodipicolinic acid (HTPA), the product released by the DapA-catalyzed reaction.</text>
</comment>
<dbReference type="Gene3D" id="3.40.50.720">
    <property type="entry name" value="NAD(P)-binding Rossmann-like Domain"/>
    <property type="match status" value="1"/>
</dbReference>
<feature type="binding site" evidence="13">
    <location>
        <position position="146"/>
    </location>
    <ligand>
        <name>(S)-2,3,4,5-tetrahydrodipicolinate</name>
        <dbReference type="ChEBI" id="CHEBI:16845"/>
    </ligand>
</feature>
<dbReference type="InterPro" id="IPR036291">
    <property type="entry name" value="NAD(P)-bd_dom_sf"/>
</dbReference>
<reference evidence="17" key="1">
    <citation type="journal article" date="2018" name="Front. Microbiol.">
        <title>Genome-Based Analysis Reveals the Taxonomy and Diversity of the Family Idiomarinaceae.</title>
        <authorList>
            <person name="Liu Y."/>
            <person name="Lai Q."/>
            <person name="Shao Z."/>
        </authorList>
    </citation>
    <scope>NUCLEOTIDE SEQUENCE [LARGE SCALE GENOMIC DNA]</scope>
    <source>
        <strain evidence="17">CVS-6</strain>
    </source>
</reference>
<comment type="catalytic activity">
    <reaction evidence="12 13">
        <text>(S)-2,3,4,5-tetrahydrodipicolinate + NAD(+) + H2O = (2S,4S)-4-hydroxy-2,3,4,5-tetrahydrodipicolinate + NADH + H(+)</text>
        <dbReference type="Rhea" id="RHEA:35323"/>
        <dbReference type="ChEBI" id="CHEBI:15377"/>
        <dbReference type="ChEBI" id="CHEBI:15378"/>
        <dbReference type="ChEBI" id="CHEBI:16845"/>
        <dbReference type="ChEBI" id="CHEBI:57540"/>
        <dbReference type="ChEBI" id="CHEBI:57945"/>
        <dbReference type="ChEBI" id="CHEBI:67139"/>
        <dbReference type="EC" id="1.17.1.8"/>
    </reaction>
</comment>
<dbReference type="PANTHER" id="PTHR20836">
    <property type="entry name" value="DIHYDRODIPICOLINATE REDUCTASE"/>
    <property type="match status" value="1"/>
</dbReference>
<dbReference type="SUPFAM" id="SSF55347">
    <property type="entry name" value="Glyceraldehyde-3-phosphate dehydrogenase-like, C-terminal domain"/>
    <property type="match status" value="1"/>
</dbReference>
<evidence type="ECO:0000256" key="1">
    <source>
        <dbReference type="ARBA" id="ARBA00006642"/>
    </source>
</evidence>
<name>A0A432YEP4_9GAMM</name>
<organism evidence="16 17">
    <name type="scientific">Pseudidiomarina insulisalsae</name>
    <dbReference type="NCBI Taxonomy" id="575789"/>
    <lineage>
        <taxon>Bacteria</taxon>
        <taxon>Pseudomonadati</taxon>
        <taxon>Pseudomonadota</taxon>
        <taxon>Gammaproteobacteria</taxon>
        <taxon>Alteromonadales</taxon>
        <taxon>Idiomarinaceae</taxon>
        <taxon>Pseudidiomarina</taxon>
    </lineage>
</organism>
<dbReference type="NCBIfam" id="TIGR00036">
    <property type="entry name" value="dapB"/>
    <property type="match status" value="1"/>
</dbReference>
<dbReference type="Proteomes" id="UP000288259">
    <property type="component" value="Unassembled WGS sequence"/>
</dbReference>
<accession>A0A432YEP4</accession>
<dbReference type="GO" id="GO:0050661">
    <property type="term" value="F:NADP binding"/>
    <property type="evidence" value="ECO:0007669"/>
    <property type="project" value="UniProtKB-UniRule"/>
</dbReference>
<comment type="pathway">
    <text evidence="9 13">Amino-acid biosynthesis; L-lysine biosynthesis via DAP pathway; (S)-tetrahydrodipicolinate from L-aspartate: step 4/4.</text>
</comment>
<dbReference type="PANTHER" id="PTHR20836:SF0">
    <property type="entry name" value="4-HYDROXY-TETRAHYDRODIPICOLINATE REDUCTASE 1, CHLOROPLASTIC-RELATED"/>
    <property type="match status" value="1"/>
</dbReference>
<gene>
    <name evidence="13" type="primary">dapB</name>
    <name evidence="16" type="ORF">CWI71_08290</name>
</gene>
<evidence type="ECO:0000256" key="7">
    <source>
        <dbReference type="ARBA" id="ARBA00023027"/>
    </source>
</evidence>
<evidence type="ECO:0000313" key="17">
    <source>
        <dbReference type="Proteomes" id="UP000288259"/>
    </source>
</evidence>
<feature type="domain" description="Dihydrodipicolinate reductase N-terminal" evidence="14">
    <location>
        <begin position="1"/>
        <end position="115"/>
    </location>
</feature>
<comment type="caution">
    <text evidence="16">The sequence shown here is derived from an EMBL/GenBank/DDBJ whole genome shotgun (WGS) entry which is preliminary data.</text>
</comment>
<sequence>MKVGVIGASGRMGQAVLGVLAEQELACGAAIVSPGSAKLGQPAHAGLNYSDGSELRAGQLDVLIDFSLPQALAHNLMLAQRIGAALVVCTTGLSEQQQNAVQQAAAAIPLLQAANTSVGVCLLEQLVSIASGALSEADIEITEAHHSAKRDGPSGTALALGKAAAQGRQQDFAAVNAGLRGDGLREAQSIGFSVIRAADIVGEHTVMLVQPGERIELTHRVTDRRVFARGAVQAAKWLAQQPAGLYQMRDMLNMQGLLRQLLNEI</sequence>
<evidence type="ECO:0000256" key="6">
    <source>
        <dbReference type="ARBA" id="ARBA00023002"/>
    </source>
</evidence>
<comment type="caution">
    <text evidence="13">Lacks conserved residue(s) required for the propagation of feature annotation.</text>
</comment>
<dbReference type="InterPro" id="IPR023940">
    <property type="entry name" value="DHDPR_bac"/>
</dbReference>
<evidence type="ECO:0000256" key="4">
    <source>
        <dbReference type="ARBA" id="ARBA00022857"/>
    </source>
</evidence>
<evidence type="ECO:0000259" key="15">
    <source>
        <dbReference type="Pfam" id="PF05173"/>
    </source>
</evidence>
<dbReference type="RefSeq" id="WP_126754803.1">
    <property type="nucleotide sequence ID" value="NZ_PIPY01000008.1"/>
</dbReference>
<dbReference type="AlphaFoldDB" id="A0A432YEP4"/>
<dbReference type="CDD" id="cd02274">
    <property type="entry name" value="DHDPR_N"/>
    <property type="match status" value="1"/>
</dbReference>
<keyword evidence="7 13" id="KW-0520">NAD</keyword>
<dbReference type="GO" id="GO:0051287">
    <property type="term" value="F:NAD binding"/>
    <property type="evidence" value="ECO:0007669"/>
    <property type="project" value="UniProtKB-UniRule"/>
</dbReference>
<dbReference type="EMBL" id="PIPY01000008">
    <property type="protein sequence ID" value="RUO59418.1"/>
    <property type="molecule type" value="Genomic_DNA"/>
</dbReference>
<dbReference type="EC" id="1.17.1.8" evidence="10 13"/>
<evidence type="ECO:0000256" key="2">
    <source>
        <dbReference type="ARBA" id="ARBA00022490"/>
    </source>
</evidence>
<keyword evidence="5 13" id="KW-0220">Diaminopimelate biosynthesis</keyword>
<evidence type="ECO:0000256" key="8">
    <source>
        <dbReference type="ARBA" id="ARBA00023154"/>
    </source>
</evidence>
<evidence type="ECO:0000256" key="12">
    <source>
        <dbReference type="ARBA" id="ARBA00049396"/>
    </source>
</evidence>
<dbReference type="OrthoDB" id="9790352at2"/>
<comment type="subunit">
    <text evidence="13">Homotetramer.</text>
</comment>
<keyword evidence="3 13" id="KW-0028">Amino-acid biosynthesis</keyword>
<comment type="catalytic activity">
    <reaction evidence="11 13">
        <text>(S)-2,3,4,5-tetrahydrodipicolinate + NADP(+) + H2O = (2S,4S)-4-hydroxy-2,3,4,5-tetrahydrodipicolinate + NADPH + H(+)</text>
        <dbReference type="Rhea" id="RHEA:35331"/>
        <dbReference type="ChEBI" id="CHEBI:15377"/>
        <dbReference type="ChEBI" id="CHEBI:15378"/>
        <dbReference type="ChEBI" id="CHEBI:16845"/>
        <dbReference type="ChEBI" id="CHEBI:57783"/>
        <dbReference type="ChEBI" id="CHEBI:58349"/>
        <dbReference type="ChEBI" id="CHEBI:67139"/>
        <dbReference type="EC" id="1.17.1.8"/>
    </reaction>
</comment>
<evidence type="ECO:0000256" key="9">
    <source>
        <dbReference type="ARBA" id="ARBA00037922"/>
    </source>
</evidence>
<dbReference type="SUPFAM" id="SSF51735">
    <property type="entry name" value="NAD(P)-binding Rossmann-fold domains"/>
    <property type="match status" value="1"/>
</dbReference>
<feature type="binding site" evidence="13">
    <location>
        <begin position="113"/>
        <end position="116"/>
    </location>
    <ligand>
        <name>NAD(+)</name>
        <dbReference type="ChEBI" id="CHEBI:57540"/>
    </ligand>
</feature>
<dbReference type="Gene3D" id="3.30.360.10">
    <property type="entry name" value="Dihydrodipicolinate Reductase, domain 2"/>
    <property type="match status" value="1"/>
</dbReference>
<dbReference type="InterPro" id="IPR022664">
    <property type="entry name" value="DapB_N_CS"/>
</dbReference>
<dbReference type="GO" id="GO:0016726">
    <property type="term" value="F:oxidoreductase activity, acting on CH or CH2 groups, NAD or NADP as acceptor"/>
    <property type="evidence" value="ECO:0007669"/>
    <property type="project" value="UniProtKB-UniRule"/>
</dbReference>
<dbReference type="HAMAP" id="MF_00102">
    <property type="entry name" value="DapB"/>
    <property type="match status" value="1"/>
</dbReference>
<dbReference type="Pfam" id="PF05173">
    <property type="entry name" value="DapB_C"/>
    <property type="match status" value="1"/>
</dbReference>
<feature type="binding site" evidence="13">
    <location>
        <begin position="155"/>
        <end position="156"/>
    </location>
    <ligand>
        <name>(S)-2,3,4,5-tetrahydrodipicolinate</name>
        <dbReference type="ChEBI" id="CHEBI:16845"/>
    </ligand>
</feature>
<keyword evidence="4 13" id="KW-0521">NADP</keyword>
<evidence type="ECO:0000256" key="5">
    <source>
        <dbReference type="ARBA" id="ARBA00022915"/>
    </source>
</evidence>
<evidence type="ECO:0000256" key="13">
    <source>
        <dbReference type="HAMAP-Rule" id="MF_00102"/>
    </source>
</evidence>
<evidence type="ECO:0000313" key="16">
    <source>
        <dbReference type="EMBL" id="RUO59418.1"/>
    </source>
</evidence>
<feature type="active site" description="Proton donor" evidence="13">
    <location>
        <position position="149"/>
    </location>
</feature>
<dbReference type="GO" id="GO:0005829">
    <property type="term" value="C:cytosol"/>
    <property type="evidence" value="ECO:0007669"/>
    <property type="project" value="TreeGrafter"/>
</dbReference>
<dbReference type="GO" id="GO:0009089">
    <property type="term" value="P:lysine biosynthetic process via diaminopimelate"/>
    <property type="evidence" value="ECO:0007669"/>
    <property type="project" value="UniProtKB-UniRule"/>
</dbReference>
<evidence type="ECO:0000256" key="11">
    <source>
        <dbReference type="ARBA" id="ARBA00049080"/>
    </source>
</evidence>
<comment type="function">
    <text evidence="13">Catalyzes the conversion of 4-hydroxy-tetrahydrodipicolinate (HTPA) to tetrahydrodipicolinate.</text>
</comment>
<dbReference type="GO" id="GO:0019877">
    <property type="term" value="P:diaminopimelate biosynthetic process"/>
    <property type="evidence" value="ECO:0007669"/>
    <property type="project" value="UniProtKB-UniRule"/>
</dbReference>
<evidence type="ECO:0000256" key="10">
    <source>
        <dbReference type="ARBA" id="ARBA00038983"/>
    </source>
</evidence>
<feature type="binding site" evidence="13">
    <location>
        <begin position="7"/>
        <end position="12"/>
    </location>
    <ligand>
        <name>NAD(+)</name>
        <dbReference type="ChEBI" id="CHEBI:57540"/>
    </ligand>
</feature>